<protein>
    <submittedName>
        <fullName evidence="2">Ig-like domain-containing protein</fullName>
    </submittedName>
</protein>
<proteinExistence type="predicted"/>
<feature type="domain" description="BIG2" evidence="1">
    <location>
        <begin position="205"/>
        <end position="278"/>
    </location>
</feature>
<dbReference type="AlphaFoldDB" id="A0A8J8MQ03"/>
<dbReference type="Pfam" id="PF02368">
    <property type="entry name" value="Big_2"/>
    <property type="match status" value="1"/>
</dbReference>
<dbReference type="SMART" id="SM00635">
    <property type="entry name" value="BID_2"/>
    <property type="match status" value="1"/>
</dbReference>
<dbReference type="Gene3D" id="3.20.20.80">
    <property type="entry name" value="Glycosidases"/>
    <property type="match status" value="1"/>
</dbReference>
<gene>
    <name evidence="2" type="ORF">HZI73_25505</name>
</gene>
<dbReference type="KEGG" id="vpy:HZI73_25505"/>
<dbReference type="SUPFAM" id="SSF49373">
    <property type="entry name" value="Invasin/intimin cell-adhesion fragments"/>
    <property type="match status" value="1"/>
</dbReference>
<organism evidence="2 3">
    <name type="scientific">Vallitalea pronyensis</name>
    <dbReference type="NCBI Taxonomy" id="1348613"/>
    <lineage>
        <taxon>Bacteria</taxon>
        <taxon>Bacillati</taxon>
        <taxon>Bacillota</taxon>
        <taxon>Clostridia</taxon>
        <taxon>Lachnospirales</taxon>
        <taxon>Vallitaleaceae</taxon>
        <taxon>Vallitalea</taxon>
    </lineage>
</organism>
<dbReference type="RefSeq" id="WP_212696151.1">
    <property type="nucleotide sequence ID" value="NZ_CP058649.1"/>
</dbReference>
<reference evidence="2" key="1">
    <citation type="submission" date="2020-07" db="EMBL/GenBank/DDBJ databases">
        <title>Vallitalea pronyensis genome.</title>
        <authorList>
            <person name="Postec A."/>
        </authorList>
    </citation>
    <scope>NUCLEOTIDE SEQUENCE</scope>
    <source>
        <strain evidence="2">FatNI3</strain>
    </source>
</reference>
<evidence type="ECO:0000259" key="1">
    <source>
        <dbReference type="SMART" id="SM00635"/>
    </source>
</evidence>
<dbReference type="EMBL" id="CP058649">
    <property type="protein sequence ID" value="QUI25446.1"/>
    <property type="molecule type" value="Genomic_DNA"/>
</dbReference>
<evidence type="ECO:0000313" key="3">
    <source>
        <dbReference type="Proteomes" id="UP000683246"/>
    </source>
</evidence>
<dbReference type="SUPFAM" id="SSF51445">
    <property type="entry name" value="(Trans)glycosidases"/>
    <property type="match status" value="1"/>
</dbReference>
<dbReference type="Gene3D" id="2.60.40.1080">
    <property type="match status" value="1"/>
</dbReference>
<dbReference type="InterPro" id="IPR008964">
    <property type="entry name" value="Invasin/intimin_cell_adhesion"/>
</dbReference>
<sequence length="1199" mass="132552">MRLKKAAALLLVIILMISNKVMVSHAGTGSQMPSISFEQNENLDFMRVYHGATTQFTTQGVIGGTRALLVNTGTLDTNYGGIRFDMNEPFNWGDNAVFKAYLTNPNHEDIQIRIDVKDTSNNRRINYFTLPANSSRSITIDNLGPQTPNFSGADGWWGADNGIDQANIDLFEIYLWEERPGLTATSFIVDHITTQAEITPIVTLDQTTATIDKEQGTALQLTATVMPDAITDKTVTWSSSNISVATVDQSGQVTAKGNGHAIITATSNEDHTKKATCAVTVIGFAETIIPYMNRLSFEDQETSATLVENNSTTNRVSNNGITHGSKALDVLFNTGSSSIDFVPVDDKPWVISSNACLTFSAKSQVSSPFDLYVTVGLIDPETGTTNQQVNKISVVPNEQMKITTAYNISQGDLAIRSFSDMNGSGVTATSLVSGPGNIGGYHITKITFGVNQASAGMRFILDSVKTVDDATRVKLGNYYYLDKYGQSNYIDYDEKIHHDQELLDAEANEQMQLDTWIAELEANASRNQFGGWRNEALKQASTGRFYVKKVEGQWMMIDPEGYPYLSTGLDVIRYGDQNTWVAGREPMFENLPDRNGQFSEHFSNLSGCPVSPDGSNETNLGINFYTINLEKKYGDDWLEKWKSNAIKRTKAWGFTSLGCWSLPSIAFGKGNQVKTPYAANFWVTGTHAKLSLDGPGWGHLSDPFDPQFEHDVYDGAMALRDAGVDRDPWCIGVFVDNEIHWGSQEGKYLIWSTFVHSDAYTSPAYTKRALIDWLKEKYNNDINNLNTAWGSSLNSFDDFLPSYTGPVGVQDTTEMFEYIAEKYYKTVHDICERVLPNTMYLGSRFADWGCPQGIAAIAAKYCDIVSYNSYKTHPIQNWMELDTFDKPIMIGEFHMNTCERGAITRGLVPVWPQDRERMVADYLDDIEDNNKLVGIHWFQYFDEPILGRGWDGENSDTGFVDVTDQPYPSLVNAARSVHSTMYENKFAGSQVVINPKPPVDPVFPDKESEEPEPLPPIPVIVVPEFAGLTFEGNDTSVYRLSNATASSAQVVTGTGVTQGSKALKYTVSNLNKSGNGVYSNLILASPGVFGLNMSDGISYDVTNPGSVPVQLRINIHSNGAIATYYYTVEPGETRHIDMVEAGPCAMDVSNPRHGYWGLDNGIFYNSMNGVSFYIWEDSPGLINETSAALIFDNIQAIKN</sequence>
<keyword evidence="3" id="KW-1185">Reference proteome</keyword>
<evidence type="ECO:0000313" key="2">
    <source>
        <dbReference type="EMBL" id="QUI25446.1"/>
    </source>
</evidence>
<dbReference type="Proteomes" id="UP000683246">
    <property type="component" value="Chromosome"/>
</dbReference>
<dbReference type="Gene3D" id="2.60.120.430">
    <property type="entry name" value="Galactose-binding lectin"/>
    <property type="match status" value="3"/>
</dbReference>
<dbReference type="InterPro" id="IPR017853">
    <property type="entry name" value="GH"/>
</dbReference>
<accession>A0A8J8MQ03</accession>
<dbReference type="InterPro" id="IPR003343">
    <property type="entry name" value="Big_2"/>
</dbReference>
<name>A0A8J8MQ03_9FIRM</name>